<feature type="region of interest" description="Disordered" evidence="1">
    <location>
        <begin position="292"/>
        <end position="311"/>
    </location>
</feature>
<feature type="compositionally biased region" description="Polar residues" evidence="1">
    <location>
        <begin position="225"/>
        <end position="241"/>
    </location>
</feature>
<gene>
    <name evidence="3" type="ORF">C8A05DRAFT_47229</name>
</gene>
<evidence type="ECO:0000313" key="4">
    <source>
        <dbReference type="Proteomes" id="UP001303889"/>
    </source>
</evidence>
<dbReference type="Pfam" id="PF25438">
    <property type="entry name" value="DUF7896"/>
    <property type="match status" value="1"/>
</dbReference>
<feature type="region of interest" description="Disordered" evidence="1">
    <location>
        <begin position="33"/>
        <end position="71"/>
    </location>
</feature>
<name>A0AAN6RQ87_9PEZI</name>
<feature type="region of interest" description="Disordered" evidence="1">
    <location>
        <begin position="479"/>
        <end position="508"/>
    </location>
</feature>
<reference evidence="3" key="1">
    <citation type="journal article" date="2023" name="Mol. Phylogenet. Evol.">
        <title>Genome-scale phylogeny and comparative genomics of the fungal order Sordariales.</title>
        <authorList>
            <person name="Hensen N."/>
            <person name="Bonometti L."/>
            <person name="Westerberg I."/>
            <person name="Brannstrom I.O."/>
            <person name="Guillou S."/>
            <person name="Cros-Aarteil S."/>
            <person name="Calhoun S."/>
            <person name="Haridas S."/>
            <person name="Kuo A."/>
            <person name="Mondo S."/>
            <person name="Pangilinan J."/>
            <person name="Riley R."/>
            <person name="LaButti K."/>
            <person name="Andreopoulos B."/>
            <person name="Lipzen A."/>
            <person name="Chen C."/>
            <person name="Yan M."/>
            <person name="Daum C."/>
            <person name="Ng V."/>
            <person name="Clum A."/>
            <person name="Steindorff A."/>
            <person name="Ohm R.A."/>
            <person name="Martin F."/>
            <person name="Silar P."/>
            <person name="Natvig D.O."/>
            <person name="Lalanne C."/>
            <person name="Gautier V."/>
            <person name="Ament-Velasquez S.L."/>
            <person name="Kruys A."/>
            <person name="Hutchinson M.I."/>
            <person name="Powell A.J."/>
            <person name="Barry K."/>
            <person name="Miller A.N."/>
            <person name="Grigoriev I.V."/>
            <person name="Debuchy R."/>
            <person name="Gladieux P."/>
            <person name="Hiltunen Thoren M."/>
            <person name="Johannesson H."/>
        </authorList>
    </citation>
    <scope>NUCLEOTIDE SEQUENCE</scope>
    <source>
        <strain evidence="3">CBS 103.79</strain>
    </source>
</reference>
<keyword evidence="4" id="KW-1185">Reference proteome</keyword>
<dbReference type="InterPro" id="IPR057218">
    <property type="entry name" value="DUF7896"/>
</dbReference>
<organism evidence="3 4">
    <name type="scientific">Staphylotrichum tortipilum</name>
    <dbReference type="NCBI Taxonomy" id="2831512"/>
    <lineage>
        <taxon>Eukaryota</taxon>
        <taxon>Fungi</taxon>
        <taxon>Dikarya</taxon>
        <taxon>Ascomycota</taxon>
        <taxon>Pezizomycotina</taxon>
        <taxon>Sordariomycetes</taxon>
        <taxon>Sordariomycetidae</taxon>
        <taxon>Sordariales</taxon>
        <taxon>Chaetomiaceae</taxon>
        <taxon>Staphylotrichum</taxon>
    </lineage>
</organism>
<accession>A0AAN6RQ87</accession>
<dbReference type="Proteomes" id="UP001303889">
    <property type="component" value="Unassembled WGS sequence"/>
</dbReference>
<feature type="compositionally biased region" description="Basic and acidic residues" evidence="1">
    <location>
        <begin position="488"/>
        <end position="500"/>
    </location>
</feature>
<evidence type="ECO:0000313" key="3">
    <source>
        <dbReference type="EMBL" id="KAK3898473.1"/>
    </source>
</evidence>
<evidence type="ECO:0000256" key="1">
    <source>
        <dbReference type="SAM" id="MobiDB-lite"/>
    </source>
</evidence>
<feature type="region of interest" description="Disordered" evidence="1">
    <location>
        <begin position="225"/>
        <end position="252"/>
    </location>
</feature>
<dbReference type="PANTHER" id="PTHR42031:SF1">
    <property type="entry name" value="KEY LIME PATHOGENICITY PROTEIN"/>
    <property type="match status" value="1"/>
</dbReference>
<comment type="caution">
    <text evidence="3">The sequence shown here is derived from an EMBL/GenBank/DDBJ whole genome shotgun (WGS) entry which is preliminary data.</text>
</comment>
<feature type="domain" description="DUF7896" evidence="2">
    <location>
        <begin position="426"/>
        <end position="520"/>
    </location>
</feature>
<dbReference type="EMBL" id="MU855931">
    <property type="protein sequence ID" value="KAK3898473.1"/>
    <property type="molecule type" value="Genomic_DNA"/>
</dbReference>
<dbReference type="PANTHER" id="PTHR42031">
    <property type="entry name" value="KEY LIME PATHOGENICITY PROTEIN"/>
    <property type="match status" value="1"/>
</dbReference>
<proteinExistence type="predicted"/>
<evidence type="ECO:0000259" key="2">
    <source>
        <dbReference type="Pfam" id="PF25438"/>
    </source>
</evidence>
<feature type="compositionally biased region" description="Low complexity" evidence="1">
    <location>
        <begin position="292"/>
        <end position="305"/>
    </location>
</feature>
<reference evidence="3" key="2">
    <citation type="submission" date="2023-05" db="EMBL/GenBank/DDBJ databases">
        <authorList>
            <consortium name="Lawrence Berkeley National Laboratory"/>
            <person name="Steindorff A."/>
            <person name="Hensen N."/>
            <person name="Bonometti L."/>
            <person name="Westerberg I."/>
            <person name="Brannstrom I.O."/>
            <person name="Guillou S."/>
            <person name="Cros-Aarteil S."/>
            <person name="Calhoun S."/>
            <person name="Haridas S."/>
            <person name="Kuo A."/>
            <person name="Mondo S."/>
            <person name="Pangilinan J."/>
            <person name="Riley R."/>
            <person name="Labutti K."/>
            <person name="Andreopoulos B."/>
            <person name="Lipzen A."/>
            <person name="Chen C."/>
            <person name="Yanf M."/>
            <person name="Daum C."/>
            <person name="Ng V."/>
            <person name="Clum A."/>
            <person name="Ohm R."/>
            <person name="Martin F."/>
            <person name="Silar P."/>
            <person name="Natvig D."/>
            <person name="Lalanne C."/>
            <person name="Gautier V."/>
            <person name="Ament-Velasquez S.L."/>
            <person name="Kruys A."/>
            <person name="Hutchinson M.I."/>
            <person name="Powell A.J."/>
            <person name="Barry K."/>
            <person name="Miller A.N."/>
            <person name="Grigoriev I.V."/>
            <person name="Debuchy R."/>
            <person name="Gladieux P."/>
            <person name="Thoren M.H."/>
            <person name="Johannesson H."/>
        </authorList>
    </citation>
    <scope>NUCLEOTIDE SEQUENCE</scope>
    <source>
        <strain evidence="3">CBS 103.79</strain>
    </source>
</reference>
<dbReference type="AlphaFoldDB" id="A0AAN6RQ87"/>
<sequence>MSQHDLPDQLWARLEKNNRERLELLEAINRAKSFAPPSLAPGSQSRPMKRSKTHGAPMMRSKSTITRPGPLHTPFVYKGPGPVSPVGQFAAPVMKNSLSTPGAAAPGDYLLPNQAPFPVSAFAQHNAPIVGPTQHAEFGREMQVEDFISMREDMFPVTAPISIPLSPANQTDQYPSSSFPSVCGSMTSGPTLETAPMSRRGSAMNDGASISSQFEMVRIQSQQSNMWQQDGSFRTSPTATRPRSFLGKRSSEDSGVVIGNSFSYLSPSTAPALPFTNPVASQLRSHPMEISFSQSSMQSISSAEPSPHELTGPLLAEHLSMERSASKDSIKSNSSLKQRAKVTLARQNYAAKARQLQPRPAPGTITQDILDPIESSAKDGKTAIAKTKYERPKHPKVVCNQCNEHPEGFRGEHELRRHTHAKHKSMVKKFVCRDPALLDIPHSETPAKSLKECKKCENQKQYGAYYNAAAHLRRTHFNVRPRKGTAGAKDKADEEKEKRGGKGGGDWPPMNELKLWMVEITVPMDQDGALGPDGAESVGAVDREDQEAETVESEYNSQQAVQSMPMIPASSDTTFLAGLGGGLDLAGASFHGDLDSHLADLYYGSDAVLVDASALQGLPISSAGFDHLNPGLPSPLGSQLGSPLGTQLGTQPIMGAPMMGLDGHGYTSPVSSSATITQAAVYMDQLLPPGVLQMAPDELAELPFDLTFATTNQDELFAQGN</sequence>
<protein>
    <recommendedName>
        <fullName evidence="2">DUF7896 domain-containing protein</fullName>
    </recommendedName>
</protein>